<accession>D5X9G3</accession>
<feature type="transmembrane region" description="Helical" evidence="1">
    <location>
        <begin position="119"/>
        <end position="140"/>
    </location>
</feature>
<dbReference type="KEGG" id="tjr:TherJR_2224"/>
<feature type="transmembrane region" description="Helical" evidence="1">
    <location>
        <begin position="328"/>
        <end position="349"/>
    </location>
</feature>
<dbReference type="eggNOG" id="COG3949">
    <property type="taxonomic scope" value="Bacteria"/>
</dbReference>
<dbReference type="HOGENOM" id="CLU_043930_0_0_9"/>
<dbReference type="PANTHER" id="PTHR37814">
    <property type="entry name" value="CONSERVED MEMBRANE PROTEIN"/>
    <property type="match status" value="1"/>
</dbReference>
<evidence type="ECO:0000256" key="1">
    <source>
        <dbReference type="SAM" id="Phobius"/>
    </source>
</evidence>
<dbReference type="InterPro" id="IPR038728">
    <property type="entry name" value="YkvI-like"/>
</dbReference>
<feature type="transmembrane region" description="Helical" evidence="1">
    <location>
        <begin position="147"/>
        <end position="167"/>
    </location>
</feature>
<dbReference type="EMBL" id="CP002028">
    <property type="protein sequence ID" value="ADG83067.1"/>
    <property type="molecule type" value="Genomic_DNA"/>
</dbReference>
<dbReference type="PANTHER" id="PTHR37814:SF1">
    <property type="entry name" value="MEMBRANE PROTEIN"/>
    <property type="match status" value="1"/>
</dbReference>
<keyword evidence="1" id="KW-0812">Transmembrane</keyword>
<keyword evidence="1" id="KW-1133">Transmembrane helix</keyword>
<gene>
    <name evidence="2" type="ordered locus">TherJR_2224</name>
</gene>
<name>D5X9G3_THEPJ</name>
<evidence type="ECO:0000313" key="2">
    <source>
        <dbReference type="EMBL" id="ADG83067.1"/>
    </source>
</evidence>
<dbReference type="RefSeq" id="WP_013121067.1">
    <property type="nucleotide sequence ID" value="NC_014152.1"/>
</dbReference>
<feature type="transmembrane region" description="Helical" evidence="1">
    <location>
        <begin position="303"/>
        <end position="322"/>
    </location>
</feature>
<feature type="transmembrane region" description="Helical" evidence="1">
    <location>
        <begin position="36"/>
        <end position="58"/>
    </location>
</feature>
<dbReference type="OrthoDB" id="4424890at2"/>
<keyword evidence="1" id="KW-0472">Membrane</keyword>
<reference evidence="2 3" key="1">
    <citation type="submission" date="2010-05" db="EMBL/GenBank/DDBJ databases">
        <title>Complete sequence of Thermincola sp. JR.</title>
        <authorList>
            <consortium name="US DOE Joint Genome Institute"/>
            <person name="Lucas S."/>
            <person name="Copeland A."/>
            <person name="Lapidus A."/>
            <person name="Cheng J.-F."/>
            <person name="Bruce D."/>
            <person name="Goodwin L."/>
            <person name="Pitluck S."/>
            <person name="Chertkov O."/>
            <person name="Detter J.C."/>
            <person name="Han C."/>
            <person name="Tapia R."/>
            <person name="Land M."/>
            <person name="Hauser L."/>
            <person name="Kyrpides N."/>
            <person name="Mikhailova N."/>
            <person name="Hazen T.C."/>
            <person name="Woyke T."/>
        </authorList>
    </citation>
    <scope>NUCLEOTIDE SEQUENCE [LARGE SCALE GENOMIC DNA]</scope>
    <source>
        <strain evidence="2 3">JR</strain>
    </source>
</reference>
<organism evidence="2 3">
    <name type="scientific">Thermincola potens (strain JR)</name>
    <dbReference type="NCBI Taxonomy" id="635013"/>
    <lineage>
        <taxon>Bacteria</taxon>
        <taxon>Bacillati</taxon>
        <taxon>Bacillota</taxon>
        <taxon>Clostridia</taxon>
        <taxon>Eubacteriales</taxon>
        <taxon>Thermincolaceae</taxon>
        <taxon>Thermincola</taxon>
    </lineage>
</organism>
<sequence length="370" mass="39338" precursor="true">MNQHTGKKLSPFLIAATYIGTVVGAGFASGQEVLQFFGFFGPAGILGMLLTSVLFAFFGRIIMQMGKDLQAKSHLPVIQKAGGLWIGRFIDYTITFFLFGAVTAMVAGSGAIFEEQFGIPSLWGNLAMAVATMITVLIGFGGVVSAISFVVPLLLTAVLGISIYTLIGSPVSLWGHAASIDGRAAVPFWPLSALIYVSYNLVMAIAVLSPLGMHAESEVALARGAKYGGYGLGLGALAILLALLANLPEAARYDIPMAFIAGKISPIIKGAYALVLLAEIYTTAVGSLYGFSARLADPDSARAKWVTIGATATSLLASRLGFTNLVRFLYPAVGYAGLLLLAGLAYSYFRERFFYLVPALRKREYRQKNK</sequence>
<feature type="transmembrane region" description="Helical" evidence="1">
    <location>
        <begin position="12"/>
        <end position="30"/>
    </location>
</feature>
<feature type="transmembrane region" description="Helical" evidence="1">
    <location>
        <begin position="229"/>
        <end position="247"/>
    </location>
</feature>
<feature type="transmembrane region" description="Helical" evidence="1">
    <location>
        <begin position="187"/>
        <end position="208"/>
    </location>
</feature>
<feature type="transmembrane region" description="Helical" evidence="1">
    <location>
        <begin position="267"/>
        <end position="291"/>
    </location>
</feature>
<proteinExistence type="predicted"/>
<keyword evidence="3" id="KW-1185">Reference proteome</keyword>
<dbReference type="AlphaFoldDB" id="D5X9G3"/>
<evidence type="ECO:0000313" key="3">
    <source>
        <dbReference type="Proteomes" id="UP000002377"/>
    </source>
</evidence>
<dbReference type="STRING" id="635013.TherJR_2224"/>
<protein>
    <submittedName>
        <fullName evidence="2">Uncharacterized membrane protein</fullName>
    </submittedName>
</protein>
<dbReference type="Proteomes" id="UP000002377">
    <property type="component" value="Chromosome"/>
</dbReference>
<feature type="transmembrane region" description="Helical" evidence="1">
    <location>
        <begin position="89"/>
        <end position="113"/>
    </location>
</feature>